<dbReference type="InterPro" id="IPR004304">
    <property type="entry name" value="FmdA_AmdA"/>
</dbReference>
<evidence type="ECO:0000313" key="1">
    <source>
        <dbReference type="EMBL" id="KAF2402200.1"/>
    </source>
</evidence>
<dbReference type="OrthoDB" id="9975579at2759"/>
<dbReference type="NCBIfam" id="NF045496">
    <property type="entry name" value="FormamaseFmdA"/>
    <property type="match status" value="1"/>
</dbReference>
<dbReference type="EMBL" id="ML996691">
    <property type="protein sequence ID" value="KAF2402200.1"/>
    <property type="molecule type" value="Genomic_DNA"/>
</dbReference>
<sequence length="414" mass="45515">MSKSIRTAASVDLNTPAWEQEVLHNRWHPDIPPIASIKNNEVVKIECHDWTGGQIGNNDSADDVRDVDLTRVHYLTGPFDIETAEPGDVLLVEIQDVQPFQDHLWGFTGVFDRKNGGGFLDEIYPEAAKAIWDFEGIFCSSRHIPGVRFAGLIHPGILGCAPSPEILAEWNRREGELIQSCAHMDRDVALAPNPQNVHVGKGDAEIKEKVGKEGARTIPGRPEHGGNCDIKNLSRGSKVYLPVHVKGAKFSVGDLHFSQGDGEISFCGAIEMPGVITLKFTVMKGGMEMLGMKSPIYQPGPVEPSFGPGRHIYFEGFSVDEKGKQHYMDATVAYRQTSLRCIEYLRRYGYSDYQSYLLLSCAPVQGHVAGIVDIPNACTTMGLPMDIFDFDISPSVPAEKRDLGMCAFSSGPLK</sequence>
<organism evidence="1 2">
    <name type="scientific">Trichodelitschia bisporula</name>
    <dbReference type="NCBI Taxonomy" id="703511"/>
    <lineage>
        <taxon>Eukaryota</taxon>
        <taxon>Fungi</taxon>
        <taxon>Dikarya</taxon>
        <taxon>Ascomycota</taxon>
        <taxon>Pezizomycotina</taxon>
        <taxon>Dothideomycetes</taxon>
        <taxon>Dothideomycetes incertae sedis</taxon>
        <taxon>Phaeotrichales</taxon>
        <taxon>Phaeotrichaceae</taxon>
        <taxon>Trichodelitschia</taxon>
    </lineage>
</organism>
<dbReference type="AlphaFoldDB" id="A0A6G1I1P6"/>
<dbReference type="Proteomes" id="UP000799640">
    <property type="component" value="Unassembled WGS sequence"/>
</dbReference>
<protein>
    <submittedName>
        <fullName evidence="1">Acetamidase/Formamidase</fullName>
    </submittedName>
</protein>
<evidence type="ECO:0000313" key="2">
    <source>
        <dbReference type="Proteomes" id="UP000799640"/>
    </source>
</evidence>
<dbReference type="SUPFAM" id="SSF141130">
    <property type="entry name" value="Acetamidase/Formamidase-like"/>
    <property type="match status" value="1"/>
</dbReference>
<dbReference type="PANTHER" id="PTHR31891">
    <property type="entry name" value="FORMAMIDASE C869.04-RELATED"/>
    <property type="match status" value="1"/>
</dbReference>
<dbReference type="Gene3D" id="2.60.120.580">
    <property type="entry name" value="Acetamidase/Formamidase-like domains"/>
    <property type="match status" value="1"/>
</dbReference>
<dbReference type="InterPro" id="IPR054833">
    <property type="entry name" value="FormamaseFmdA"/>
</dbReference>
<dbReference type="PANTHER" id="PTHR31891:SF1">
    <property type="entry name" value="FORMAMIDASE C869.04-RELATED"/>
    <property type="match status" value="1"/>
</dbReference>
<dbReference type="GO" id="GO:0016811">
    <property type="term" value="F:hydrolase activity, acting on carbon-nitrogen (but not peptide) bonds, in linear amides"/>
    <property type="evidence" value="ECO:0007669"/>
    <property type="project" value="InterPro"/>
</dbReference>
<name>A0A6G1I1P6_9PEZI</name>
<accession>A0A6G1I1P6</accession>
<dbReference type="Pfam" id="PF03069">
    <property type="entry name" value="FmdA_AmdA"/>
    <property type="match status" value="1"/>
</dbReference>
<reference evidence="1" key="1">
    <citation type="journal article" date="2020" name="Stud. Mycol.">
        <title>101 Dothideomycetes genomes: a test case for predicting lifestyles and emergence of pathogens.</title>
        <authorList>
            <person name="Haridas S."/>
            <person name="Albert R."/>
            <person name="Binder M."/>
            <person name="Bloem J."/>
            <person name="Labutti K."/>
            <person name="Salamov A."/>
            <person name="Andreopoulos B."/>
            <person name="Baker S."/>
            <person name="Barry K."/>
            <person name="Bills G."/>
            <person name="Bluhm B."/>
            <person name="Cannon C."/>
            <person name="Castanera R."/>
            <person name="Culley D."/>
            <person name="Daum C."/>
            <person name="Ezra D."/>
            <person name="Gonzalez J."/>
            <person name="Henrissat B."/>
            <person name="Kuo A."/>
            <person name="Liang C."/>
            <person name="Lipzen A."/>
            <person name="Lutzoni F."/>
            <person name="Magnuson J."/>
            <person name="Mondo S."/>
            <person name="Nolan M."/>
            <person name="Ohm R."/>
            <person name="Pangilinan J."/>
            <person name="Park H.-J."/>
            <person name="Ramirez L."/>
            <person name="Alfaro M."/>
            <person name="Sun H."/>
            <person name="Tritt A."/>
            <person name="Yoshinaga Y."/>
            <person name="Zwiers L.-H."/>
            <person name="Turgeon B."/>
            <person name="Goodwin S."/>
            <person name="Spatafora J."/>
            <person name="Crous P."/>
            <person name="Grigoriev I."/>
        </authorList>
    </citation>
    <scope>NUCLEOTIDE SEQUENCE</scope>
    <source>
        <strain evidence="1">CBS 262.69</strain>
    </source>
</reference>
<proteinExistence type="predicted"/>
<gene>
    <name evidence="1" type="ORF">EJ06DRAFT_328699</name>
</gene>
<keyword evidence="2" id="KW-1185">Reference proteome</keyword>